<dbReference type="InterPro" id="IPR036259">
    <property type="entry name" value="MFS_trans_sf"/>
</dbReference>
<name>A0AA47B3L5_9LACO</name>
<feature type="transmembrane region" description="Helical" evidence="6">
    <location>
        <begin position="49"/>
        <end position="69"/>
    </location>
</feature>
<feature type="transmembrane region" description="Helical" evidence="6">
    <location>
        <begin position="135"/>
        <end position="159"/>
    </location>
</feature>
<dbReference type="InterPro" id="IPR050327">
    <property type="entry name" value="Proton-linked_MCT"/>
</dbReference>
<dbReference type="GO" id="GO:0022857">
    <property type="term" value="F:transmembrane transporter activity"/>
    <property type="evidence" value="ECO:0007669"/>
    <property type="project" value="InterPro"/>
</dbReference>
<feature type="transmembrane region" description="Helical" evidence="6">
    <location>
        <begin position="222"/>
        <end position="241"/>
    </location>
</feature>
<accession>A0AA47B3L5</accession>
<evidence type="ECO:0000256" key="5">
    <source>
        <dbReference type="ARBA" id="ARBA00023136"/>
    </source>
</evidence>
<evidence type="ECO:0000256" key="1">
    <source>
        <dbReference type="ARBA" id="ARBA00004651"/>
    </source>
</evidence>
<dbReference type="Proteomes" id="UP001164557">
    <property type="component" value="Chromosome"/>
</dbReference>
<protein>
    <submittedName>
        <fullName evidence="8">MFS transporter</fullName>
    </submittedName>
</protein>
<keyword evidence="2" id="KW-0813">Transport</keyword>
<evidence type="ECO:0000259" key="7">
    <source>
        <dbReference type="PROSITE" id="PS50850"/>
    </source>
</evidence>
<feature type="transmembrane region" description="Helical" evidence="6">
    <location>
        <begin position="355"/>
        <end position="374"/>
    </location>
</feature>
<feature type="transmembrane region" description="Helical" evidence="6">
    <location>
        <begin position="99"/>
        <end position="123"/>
    </location>
</feature>
<dbReference type="PROSITE" id="PS50850">
    <property type="entry name" value="MFS"/>
    <property type="match status" value="1"/>
</dbReference>
<dbReference type="EMBL" id="CP084389">
    <property type="protein sequence ID" value="UZX29518.1"/>
    <property type="molecule type" value="Genomic_DNA"/>
</dbReference>
<dbReference type="GO" id="GO:0005886">
    <property type="term" value="C:plasma membrane"/>
    <property type="evidence" value="ECO:0007669"/>
    <property type="project" value="UniProtKB-SubCell"/>
</dbReference>
<dbReference type="Pfam" id="PF07690">
    <property type="entry name" value="MFS_1"/>
    <property type="match status" value="1"/>
</dbReference>
<evidence type="ECO:0000256" key="3">
    <source>
        <dbReference type="ARBA" id="ARBA00022692"/>
    </source>
</evidence>
<evidence type="ECO:0000256" key="2">
    <source>
        <dbReference type="ARBA" id="ARBA00022448"/>
    </source>
</evidence>
<dbReference type="Gene3D" id="1.20.1250.20">
    <property type="entry name" value="MFS general substrate transporter like domains"/>
    <property type="match status" value="2"/>
</dbReference>
<feature type="transmembrane region" description="Helical" evidence="6">
    <location>
        <begin position="380"/>
        <end position="401"/>
    </location>
</feature>
<sequence>MKQKIYPWLIVLFSGLMCAVIANTYTVMMSLFLDPLVHALHAPLSAVSYFMTITIISMSFGFVLVGHFIKKVQFNWALALAVIMTAAAVAILSQARNLVVLYLTAVVIGLGCAFTGYIVQGILVNNWFIAKKNFAFSLCAVVVSIYLMFSSSFTSILITKLGWRSALLTLSGISLVIGLLGACIMKLRPEDIGLKAYGADQVQNNSTAAPEQAAPQIKTKTVVFSAAFVLVLLFYALVEFGGNIQSLIPVFTTRSGFGPTAGGFIITLVSATQIFITPLFGITTDKWGSRAVAVWLMCPIAAMMLFILAAKTKSFVLLYSAALLSTACATVMGTGEQVFGAEMFGPAFDIGYSNVSAITGVIGAFATPVFSYIYEGSNSFIVVFIVVAIIYFIALIIPIIGPKFRLRFENKGE</sequence>
<dbReference type="RefSeq" id="WP_046327721.1">
    <property type="nucleotide sequence ID" value="NZ_CP084389.1"/>
</dbReference>
<evidence type="ECO:0000256" key="4">
    <source>
        <dbReference type="ARBA" id="ARBA00022989"/>
    </source>
</evidence>
<keyword evidence="5 6" id="KW-0472">Membrane</keyword>
<keyword evidence="3 6" id="KW-0812">Transmembrane</keyword>
<feature type="transmembrane region" description="Helical" evidence="6">
    <location>
        <begin position="76"/>
        <end position="93"/>
    </location>
</feature>
<proteinExistence type="predicted"/>
<gene>
    <name evidence="8" type="ORF">LDX53_08085</name>
</gene>
<evidence type="ECO:0000313" key="8">
    <source>
        <dbReference type="EMBL" id="UZX29518.1"/>
    </source>
</evidence>
<evidence type="ECO:0000256" key="6">
    <source>
        <dbReference type="SAM" id="Phobius"/>
    </source>
</evidence>
<feature type="transmembrane region" description="Helical" evidence="6">
    <location>
        <begin position="261"/>
        <end position="280"/>
    </location>
</feature>
<feature type="transmembrane region" description="Helical" evidence="6">
    <location>
        <begin position="292"/>
        <end position="310"/>
    </location>
</feature>
<evidence type="ECO:0000313" key="9">
    <source>
        <dbReference type="Proteomes" id="UP001164557"/>
    </source>
</evidence>
<dbReference type="PANTHER" id="PTHR11360">
    <property type="entry name" value="MONOCARBOXYLATE TRANSPORTER"/>
    <property type="match status" value="1"/>
</dbReference>
<dbReference type="SUPFAM" id="SSF103473">
    <property type="entry name" value="MFS general substrate transporter"/>
    <property type="match status" value="1"/>
</dbReference>
<dbReference type="InterPro" id="IPR011701">
    <property type="entry name" value="MFS"/>
</dbReference>
<reference evidence="8" key="1">
    <citation type="submission" date="2021-09" db="EMBL/GenBank/DDBJ databases">
        <title>Lactobacillus species from Apis mellifera, Switzerland.</title>
        <authorList>
            <person name="Pfister J."/>
            <person name="Brown A."/>
            <person name="Neumann P."/>
            <person name="Collaud A."/>
            <person name="Retschnig G."/>
            <person name="Perreten V."/>
        </authorList>
    </citation>
    <scope>NUCLEOTIDE SEQUENCE</scope>
    <source>
        <strain evidence="8">IBH002</strain>
    </source>
</reference>
<keyword evidence="9" id="KW-1185">Reference proteome</keyword>
<comment type="subcellular location">
    <subcellularLocation>
        <location evidence="1">Cell membrane</location>
        <topology evidence="1">Multi-pass membrane protein</topology>
    </subcellularLocation>
</comment>
<feature type="transmembrane region" description="Helical" evidence="6">
    <location>
        <begin position="165"/>
        <end position="185"/>
    </location>
</feature>
<keyword evidence="4 6" id="KW-1133">Transmembrane helix</keyword>
<feature type="domain" description="Major facilitator superfamily (MFS) profile" evidence="7">
    <location>
        <begin position="10"/>
        <end position="405"/>
    </location>
</feature>
<dbReference type="InterPro" id="IPR020846">
    <property type="entry name" value="MFS_dom"/>
</dbReference>
<organism evidence="8 9">
    <name type="scientific">Lactobacillus helsingborgensis</name>
    <dbReference type="NCBI Taxonomy" id="1218494"/>
    <lineage>
        <taxon>Bacteria</taxon>
        <taxon>Bacillati</taxon>
        <taxon>Bacillota</taxon>
        <taxon>Bacilli</taxon>
        <taxon>Lactobacillales</taxon>
        <taxon>Lactobacillaceae</taxon>
        <taxon>Lactobacillus</taxon>
    </lineage>
</organism>
<dbReference type="AlphaFoldDB" id="A0AA47B3L5"/>